<dbReference type="PROSITE" id="PS51186">
    <property type="entry name" value="GNAT"/>
    <property type="match status" value="1"/>
</dbReference>
<dbReference type="STRING" id="545501.BN997_03020"/>
<evidence type="ECO:0000259" key="1">
    <source>
        <dbReference type="PROSITE" id="PS51186"/>
    </source>
</evidence>
<evidence type="ECO:0000313" key="2">
    <source>
        <dbReference type="EMBL" id="CEI83129.1"/>
    </source>
</evidence>
<dbReference type="InterPro" id="IPR016181">
    <property type="entry name" value="Acyl_CoA_acyltransferase"/>
</dbReference>
<sequence length="290" mass="33837">MNTYIRQLLPSDKILMENMQTEIEDDYIIRIFEILCTGNHVLFGLFYNNQLVSTAGYSVFASAYAMLGRLRSDIRYQGNGYSNRITKYVLDQAFQNKDVEWAGANTQAHNAPAQKVLNRIDLEKQTEFYGCTAKTLDGISGAEETWREITQTDEKLKLLNTYHVHENTFFPLECYYPFPSSPKLFQEDQIKSWRFFQENGHPPLITKKNIKKEVYLHAIYPYKDLFQRRGLWNTIAKAQHALQIQHPDKKVHVWIDIPAAIIDQLPNAHPFELDSPWLLYGIDREAWANL</sequence>
<feature type="domain" description="N-acetyltransferase" evidence="1">
    <location>
        <begin position="3"/>
        <end position="160"/>
    </location>
</feature>
<reference evidence="2 3" key="1">
    <citation type="submission" date="2014-11" db="EMBL/GenBank/DDBJ databases">
        <authorList>
            <person name="Urmite Genomes Urmite Genomes"/>
        </authorList>
    </citation>
    <scope>NUCLEOTIDE SEQUENCE [LARGE SCALE GENOMIC DNA]</scope>
    <source>
        <strain evidence="2 3">Oc5</strain>
    </source>
</reference>
<evidence type="ECO:0000313" key="3">
    <source>
        <dbReference type="Proteomes" id="UP000040453"/>
    </source>
</evidence>
<dbReference type="GO" id="GO:0016747">
    <property type="term" value="F:acyltransferase activity, transferring groups other than amino-acyl groups"/>
    <property type="evidence" value="ECO:0007669"/>
    <property type="project" value="InterPro"/>
</dbReference>
<dbReference type="RefSeq" id="WP_042533363.1">
    <property type="nucleotide sequence ID" value="NZ_CAXOIH010000023.1"/>
</dbReference>
<dbReference type="Pfam" id="PF00583">
    <property type="entry name" value="Acetyltransf_1"/>
    <property type="match status" value="1"/>
</dbReference>
<dbReference type="AlphaFoldDB" id="A0A0A1MTX8"/>
<dbReference type="EMBL" id="CDGG01000001">
    <property type="protein sequence ID" value="CEI83129.1"/>
    <property type="molecule type" value="Genomic_DNA"/>
</dbReference>
<dbReference type="InterPro" id="IPR000182">
    <property type="entry name" value="GNAT_dom"/>
</dbReference>
<accession>A0A0A1MTX8</accession>
<proteinExistence type="predicted"/>
<protein>
    <recommendedName>
        <fullName evidence="1">N-acetyltransferase domain-containing protein</fullName>
    </recommendedName>
</protein>
<gene>
    <name evidence="2" type="ORF">BN997_03020</name>
</gene>
<name>A0A0A1MTX8_9BACI</name>
<dbReference type="OrthoDB" id="2423856at2"/>
<keyword evidence="3" id="KW-1185">Reference proteome</keyword>
<dbReference type="SUPFAM" id="SSF55729">
    <property type="entry name" value="Acyl-CoA N-acyltransferases (Nat)"/>
    <property type="match status" value="1"/>
</dbReference>
<dbReference type="Gene3D" id="3.40.630.30">
    <property type="match status" value="1"/>
</dbReference>
<dbReference type="Proteomes" id="UP000040453">
    <property type="component" value="Unassembled WGS sequence"/>
</dbReference>
<organism evidence="2 3">
    <name type="scientific">Oceanobacillus oncorhynchi</name>
    <dbReference type="NCBI Taxonomy" id="545501"/>
    <lineage>
        <taxon>Bacteria</taxon>
        <taxon>Bacillati</taxon>
        <taxon>Bacillota</taxon>
        <taxon>Bacilli</taxon>
        <taxon>Bacillales</taxon>
        <taxon>Bacillaceae</taxon>
        <taxon>Oceanobacillus</taxon>
    </lineage>
</organism>